<feature type="non-terminal residue" evidence="2">
    <location>
        <position position="1"/>
    </location>
</feature>
<gene>
    <name evidence="2" type="ORF">CU098_005177</name>
</gene>
<dbReference type="Proteomes" id="UP000253551">
    <property type="component" value="Unassembled WGS sequence"/>
</dbReference>
<dbReference type="OrthoDB" id="2288547at2759"/>
<dbReference type="EMBL" id="PJQM01006845">
    <property type="protein sequence ID" value="RCH79007.1"/>
    <property type="molecule type" value="Genomic_DNA"/>
</dbReference>
<reference evidence="2 3" key="1">
    <citation type="journal article" date="2018" name="G3 (Bethesda)">
        <title>Phylogenetic and Phylogenomic Definition of Rhizopus Species.</title>
        <authorList>
            <person name="Gryganskyi A.P."/>
            <person name="Golan J."/>
            <person name="Dolatabadi S."/>
            <person name="Mondo S."/>
            <person name="Robb S."/>
            <person name="Idnurm A."/>
            <person name="Muszewska A."/>
            <person name="Steczkiewicz K."/>
            <person name="Masonjones S."/>
            <person name="Liao H.L."/>
            <person name="Gajdeczka M.T."/>
            <person name="Anike F."/>
            <person name="Vuek A."/>
            <person name="Anishchenko I.M."/>
            <person name="Voigt K."/>
            <person name="de Hoog G.S."/>
            <person name="Smith M.E."/>
            <person name="Heitman J."/>
            <person name="Vilgalys R."/>
            <person name="Stajich J.E."/>
        </authorList>
    </citation>
    <scope>NUCLEOTIDE SEQUENCE [LARGE SCALE GENOMIC DNA]</scope>
    <source>
        <strain evidence="2 3">LSU 92-RS-03</strain>
    </source>
</reference>
<evidence type="ECO:0000313" key="3">
    <source>
        <dbReference type="Proteomes" id="UP000253551"/>
    </source>
</evidence>
<name>A0A367IMU1_RHIST</name>
<proteinExistence type="predicted"/>
<dbReference type="AlphaFoldDB" id="A0A367IMU1"/>
<keyword evidence="3" id="KW-1185">Reference proteome</keyword>
<feature type="non-terminal residue" evidence="2">
    <location>
        <position position="278"/>
    </location>
</feature>
<evidence type="ECO:0000256" key="1">
    <source>
        <dbReference type="SAM" id="MobiDB-lite"/>
    </source>
</evidence>
<accession>A0A367IMU1</accession>
<organism evidence="2 3">
    <name type="scientific">Rhizopus stolonifer</name>
    <name type="common">Rhizopus nigricans</name>
    <dbReference type="NCBI Taxonomy" id="4846"/>
    <lineage>
        <taxon>Eukaryota</taxon>
        <taxon>Fungi</taxon>
        <taxon>Fungi incertae sedis</taxon>
        <taxon>Mucoromycota</taxon>
        <taxon>Mucoromycotina</taxon>
        <taxon>Mucoromycetes</taxon>
        <taxon>Mucorales</taxon>
        <taxon>Mucorineae</taxon>
        <taxon>Rhizopodaceae</taxon>
        <taxon>Rhizopus</taxon>
    </lineage>
</organism>
<feature type="compositionally biased region" description="Low complexity" evidence="1">
    <location>
        <begin position="56"/>
        <end position="68"/>
    </location>
</feature>
<feature type="region of interest" description="Disordered" evidence="1">
    <location>
        <begin position="42"/>
        <end position="68"/>
    </location>
</feature>
<evidence type="ECO:0000313" key="2">
    <source>
        <dbReference type="EMBL" id="RCH79007.1"/>
    </source>
</evidence>
<sequence>RNNCDTHRYRFSLPWLCVDIEECKRIFTTYYETTQTCKPVTDPKPLRSTIQEMPVPSTSSSTDSISHPSADADTDALLNTGINSNTVETHSVHSLEFPLSATNDRLIFMRIDISERFHNFQLAVKAKIIQGSMLTLEEHAFPSDIKESVEKIVKHLINSDPLDLPTYSGPYTRLYASREISTLVEGATLSPTNRVLLTIRNMVEYLPRHVIGDGPQETELVTRHLQSILLPLFEDIDACIIFRWNSVSDNEKLVSTRPDASMNIIRGASLGERVGCGE</sequence>
<protein>
    <submittedName>
        <fullName evidence="2">Uncharacterized protein</fullName>
    </submittedName>
</protein>
<comment type="caution">
    <text evidence="2">The sequence shown here is derived from an EMBL/GenBank/DDBJ whole genome shotgun (WGS) entry which is preliminary data.</text>
</comment>